<name>A0A067TLK4_GALM3</name>
<organism evidence="2 3">
    <name type="scientific">Galerina marginata (strain CBS 339.88)</name>
    <dbReference type="NCBI Taxonomy" id="685588"/>
    <lineage>
        <taxon>Eukaryota</taxon>
        <taxon>Fungi</taxon>
        <taxon>Dikarya</taxon>
        <taxon>Basidiomycota</taxon>
        <taxon>Agaricomycotina</taxon>
        <taxon>Agaricomycetes</taxon>
        <taxon>Agaricomycetidae</taxon>
        <taxon>Agaricales</taxon>
        <taxon>Agaricineae</taxon>
        <taxon>Strophariaceae</taxon>
        <taxon>Galerina</taxon>
    </lineage>
</organism>
<evidence type="ECO:0000256" key="1">
    <source>
        <dbReference type="SAM" id="MobiDB-lite"/>
    </source>
</evidence>
<evidence type="ECO:0000313" key="3">
    <source>
        <dbReference type="Proteomes" id="UP000027222"/>
    </source>
</evidence>
<feature type="compositionally biased region" description="Low complexity" evidence="1">
    <location>
        <begin position="24"/>
        <end position="34"/>
    </location>
</feature>
<reference evidence="3" key="1">
    <citation type="journal article" date="2014" name="Proc. Natl. Acad. Sci. U.S.A.">
        <title>Extensive sampling of basidiomycete genomes demonstrates inadequacy of the white-rot/brown-rot paradigm for wood decay fungi.</title>
        <authorList>
            <person name="Riley R."/>
            <person name="Salamov A.A."/>
            <person name="Brown D.W."/>
            <person name="Nagy L.G."/>
            <person name="Floudas D."/>
            <person name="Held B.W."/>
            <person name="Levasseur A."/>
            <person name="Lombard V."/>
            <person name="Morin E."/>
            <person name="Otillar R."/>
            <person name="Lindquist E.A."/>
            <person name="Sun H."/>
            <person name="LaButti K.M."/>
            <person name="Schmutz J."/>
            <person name="Jabbour D."/>
            <person name="Luo H."/>
            <person name="Baker S.E."/>
            <person name="Pisabarro A.G."/>
            <person name="Walton J.D."/>
            <person name="Blanchette R.A."/>
            <person name="Henrissat B."/>
            <person name="Martin F."/>
            <person name="Cullen D."/>
            <person name="Hibbett D.S."/>
            <person name="Grigoriev I.V."/>
        </authorList>
    </citation>
    <scope>NUCLEOTIDE SEQUENCE [LARGE SCALE GENOMIC DNA]</scope>
    <source>
        <strain evidence="3">CBS 339.88</strain>
    </source>
</reference>
<sequence length="61" mass="6783">MSNKTNRCCTADPHCTTLQRRSATPDPTAPTLTPRHVNPPTICDGRRAQYPHINKEPTTLV</sequence>
<evidence type="ECO:0000313" key="2">
    <source>
        <dbReference type="EMBL" id="KDR79843.1"/>
    </source>
</evidence>
<dbReference type="Proteomes" id="UP000027222">
    <property type="component" value="Unassembled WGS sequence"/>
</dbReference>
<proteinExistence type="predicted"/>
<protein>
    <submittedName>
        <fullName evidence="2">Uncharacterized protein</fullName>
    </submittedName>
</protein>
<dbReference type="AlphaFoldDB" id="A0A067TLK4"/>
<accession>A0A067TLK4</accession>
<dbReference type="HOGENOM" id="CLU_2922782_0_0_1"/>
<dbReference type="EMBL" id="KL142372">
    <property type="protein sequence ID" value="KDR79843.1"/>
    <property type="molecule type" value="Genomic_DNA"/>
</dbReference>
<feature type="region of interest" description="Disordered" evidence="1">
    <location>
        <begin position="19"/>
        <end position="61"/>
    </location>
</feature>
<gene>
    <name evidence="2" type="ORF">GALMADRAFT_241940</name>
</gene>
<keyword evidence="3" id="KW-1185">Reference proteome</keyword>